<accession>A0ABQ4NAT7</accession>
<name>A0ABQ4NAT7_9BACL</name>
<evidence type="ECO:0000313" key="1">
    <source>
        <dbReference type="EMBL" id="GIQ65292.1"/>
    </source>
</evidence>
<evidence type="ECO:0000313" key="2">
    <source>
        <dbReference type="Proteomes" id="UP000680304"/>
    </source>
</evidence>
<gene>
    <name evidence="1" type="ORF">PACILC2_38600</name>
</gene>
<keyword evidence="2" id="KW-1185">Reference proteome</keyword>
<dbReference type="EMBL" id="BOVJ01000127">
    <property type="protein sequence ID" value="GIQ65292.1"/>
    <property type="molecule type" value="Genomic_DNA"/>
</dbReference>
<proteinExistence type="predicted"/>
<reference evidence="1 2" key="1">
    <citation type="submission" date="2021-04" db="EMBL/GenBank/DDBJ databases">
        <title>Draft genome sequence of Paenibacillus cisolokensis, LC2-13A.</title>
        <authorList>
            <person name="Uke A."/>
            <person name="Chhe C."/>
            <person name="Baramee S."/>
            <person name="Kosugi A."/>
        </authorList>
    </citation>
    <scope>NUCLEOTIDE SEQUENCE [LARGE SCALE GENOMIC DNA]</scope>
    <source>
        <strain evidence="1 2">LC2-13A</strain>
    </source>
</reference>
<organism evidence="1 2">
    <name type="scientific">Paenibacillus cisolokensis</name>
    <dbReference type="NCBI Taxonomy" id="1658519"/>
    <lineage>
        <taxon>Bacteria</taxon>
        <taxon>Bacillati</taxon>
        <taxon>Bacillota</taxon>
        <taxon>Bacilli</taxon>
        <taxon>Bacillales</taxon>
        <taxon>Paenibacillaceae</taxon>
        <taxon>Paenibacillus</taxon>
    </lineage>
</organism>
<protein>
    <submittedName>
        <fullName evidence="1">Uncharacterized protein</fullName>
    </submittedName>
</protein>
<sequence length="82" mass="8928">MTSTFELCTPCIPFSSRSISPFSALRYLTLNSLSVIPNWEAPVLKASNPIVPFWTRPCDATSTLTRDATALGTEMLSPFGDS</sequence>
<comment type="caution">
    <text evidence="1">The sequence shown here is derived from an EMBL/GenBank/DDBJ whole genome shotgun (WGS) entry which is preliminary data.</text>
</comment>
<dbReference type="Proteomes" id="UP000680304">
    <property type="component" value="Unassembled WGS sequence"/>
</dbReference>